<accession>M0PFL0</accession>
<protein>
    <recommendedName>
        <fullName evidence="2">Inner membrane protein YgaP-like transmembrane domain-containing protein</fullName>
    </recommendedName>
</protein>
<keyword evidence="1" id="KW-1133">Transmembrane helix</keyword>
<dbReference type="OrthoDB" id="100832at2157"/>
<organism evidence="3 4">
    <name type="scientific">Halorubrum aidingense JCM 13560</name>
    <dbReference type="NCBI Taxonomy" id="1230454"/>
    <lineage>
        <taxon>Archaea</taxon>
        <taxon>Methanobacteriati</taxon>
        <taxon>Methanobacteriota</taxon>
        <taxon>Stenosarchaea group</taxon>
        <taxon>Halobacteria</taxon>
        <taxon>Halobacteriales</taxon>
        <taxon>Haloferacaceae</taxon>
        <taxon>Halorubrum</taxon>
    </lineage>
</organism>
<dbReference type="RefSeq" id="WP_008000000.1">
    <property type="nucleotide sequence ID" value="NZ_AOJI01000022.1"/>
</dbReference>
<evidence type="ECO:0000313" key="4">
    <source>
        <dbReference type="Proteomes" id="UP000011575"/>
    </source>
</evidence>
<name>M0PFL0_9EURY</name>
<dbReference type="Proteomes" id="UP000011575">
    <property type="component" value="Unassembled WGS sequence"/>
</dbReference>
<gene>
    <name evidence="3" type="ORF">C461_07434</name>
</gene>
<feature type="transmembrane region" description="Helical" evidence="1">
    <location>
        <begin position="12"/>
        <end position="32"/>
    </location>
</feature>
<dbReference type="Pfam" id="PF11127">
    <property type="entry name" value="YgaP-like_TM"/>
    <property type="match status" value="1"/>
</dbReference>
<sequence length="77" mass="7574">MDQNVGITDKRVRTALGAIFGTVSLATLAGFFPLSGIAALVLGVAALLMLGTAATGFCGLYALLGVDTCPASAGGSR</sequence>
<evidence type="ECO:0000313" key="3">
    <source>
        <dbReference type="EMBL" id="EMA67540.1"/>
    </source>
</evidence>
<evidence type="ECO:0000256" key="1">
    <source>
        <dbReference type="SAM" id="Phobius"/>
    </source>
</evidence>
<dbReference type="InterPro" id="IPR021309">
    <property type="entry name" value="YgaP-like_TM"/>
</dbReference>
<reference evidence="3 4" key="1">
    <citation type="journal article" date="2014" name="PLoS Genet.">
        <title>Phylogenetically driven sequencing of extremely halophilic archaea reveals strategies for static and dynamic osmo-response.</title>
        <authorList>
            <person name="Becker E.A."/>
            <person name="Seitzer P.M."/>
            <person name="Tritt A."/>
            <person name="Larsen D."/>
            <person name="Krusor M."/>
            <person name="Yao A.I."/>
            <person name="Wu D."/>
            <person name="Madern D."/>
            <person name="Eisen J.A."/>
            <person name="Darling A.E."/>
            <person name="Facciotti M.T."/>
        </authorList>
    </citation>
    <scope>NUCLEOTIDE SEQUENCE [LARGE SCALE GENOMIC DNA]</scope>
    <source>
        <strain evidence="3 4">JCM 13560</strain>
    </source>
</reference>
<dbReference type="AlphaFoldDB" id="M0PFL0"/>
<keyword evidence="1" id="KW-0812">Transmembrane</keyword>
<dbReference type="STRING" id="1230454.C461_07434"/>
<feature type="transmembrane region" description="Helical" evidence="1">
    <location>
        <begin position="38"/>
        <end position="64"/>
    </location>
</feature>
<keyword evidence="1" id="KW-0472">Membrane</keyword>
<dbReference type="EMBL" id="AOJI01000022">
    <property type="protein sequence ID" value="EMA67540.1"/>
    <property type="molecule type" value="Genomic_DNA"/>
</dbReference>
<dbReference type="PATRIC" id="fig|1230454.4.peg.1502"/>
<keyword evidence="4" id="KW-1185">Reference proteome</keyword>
<comment type="caution">
    <text evidence="3">The sequence shown here is derived from an EMBL/GenBank/DDBJ whole genome shotgun (WGS) entry which is preliminary data.</text>
</comment>
<evidence type="ECO:0000259" key="2">
    <source>
        <dbReference type="Pfam" id="PF11127"/>
    </source>
</evidence>
<feature type="domain" description="Inner membrane protein YgaP-like transmembrane" evidence="2">
    <location>
        <begin position="1"/>
        <end position="71"/>
    </location>
</feature>
<proteinExistence type="predicted"/>